<keyword evidence="2" id="KW-1185">Reference proteome</keyword>
<dbReference type="OrthoDB" id="140419at2"/>
<dbReference type="RefSeq" id="WP_075833462.1">
    <property type="nucleotide sequence ID" value="NZ_MSTI01000093.1"/>
</dbReference>
<comment type="caution">
    <text evidence="1">The sequence shown here is derived from an EMBL/GenBank/DDBJ whole genome shotgun (WGS) entry which is preliminary data.</text>
</comment>
<name>A0A1U7NXD7_9DEIO</name>
<dbReference type="STRING" id="249408.BOO71_0008266"/>
<evidence type="ECO:0000313" key="1">
    <source>
        <dbReference type="EMBL" id="OLV17582.1"/>
    </source>
</evidence>
<dbReference type="EMBL" id="MSTI01000093">
    <property type="protein sequence ID" value="OLV17582.1"/>
    <property type="molecule type" value="Genomic_DNA"/>
</dbReference>
<reference evidence="1 2" key="1">
    <citation type="submission" date="2017-01" db="EMBL/GenBank/DDBJ databases">
        <title>Genome Analysis of Deinococcus marmoris KOPRI26562.</title>
        <authorList>
            <person name="Kim J.H."/>
            <person name="Oh H.-M."/>
        </authorList>
    </citation>
    <scope>NUCLEOTIDE SEQUENCE [LARGE SCALE GENOMIC DNA]</scope>
    <source>
        <strain evidence="1 2">KOPRI26562</strain>
    </source>
</reference>
<sequence length="400" mass="45093">MENQNAAPNDASLGRQLTALTIGMDHLERQLSRGHGVLDSEGLVPIYLGDGLVPPLALNDWDAVHTELDDLERQVAQYPVGARHAFLDDMLRSLRTATRLFEGEVLSFREKLEGLVGVPAQPISDDQLLEMHEQLEGMLDQAGMRHGTLAERIGRWEEERALAADQLEPIFIELMAEAQRRTDARIYPTGDYTMRLNPLRDVPFTARCNFNQGQMDLNMDLKFTQAALKHLVCHEVFPGHSTQLLYTRDKAASGESTADVLLCTTNAVTGCVQEGIGDQGVELIDWVEHEDDAVHAQLRRVRSASATSAAWYQMGENWSEDRVMDFLEKYSFGQRAWIEGRIRFASYSFRGPFIASYWYGNEAVREVREGLSEGQWPAFIETLYGQMHSPRSLRMFGTLG</sequence>
<protein>
    <submittedName>
        <fullName evidence="1">CalR9</fullName>
    </submittedName>
</protein>
<accession>A0A1U7NXD7</accession>
<evidence type="ECO:0000313" key="2">
    <source>
        <dbReference type="Proteomes" id="UP000186607"/>
    </source>
</evidence>
<dbReference type="Proteomes" id="UP000186607">
    <property type="component" value="Unassembled WGS sequence"/>
</dbReference>
<proteinExistence type="predicted"/>
<gene>
    <name evidence="1" type="ORF">BOO71_0008266</name>
</gene>
<dbReference type="AlphaFoldDB" id="A0A1U7NXD7"/>
<organism evidence="1 2">
    <name type="scientific">Deinococcus marmoris</name>
    <dbReference type="NCBI Taxonomy" id="249408"/>
    <lineage>
        <taxon>Bacteria</taxon>
        <taxon>Thermotogati</taxon>
        <taxon>Deinococcota</taxon>
        <taxon>Deinococci</taxon>
        <taxon>Deinococcales</taxon>
        <taxon>Deinococcaceae</taxon>
        <taxon>Deinococcus</taxon>
    </lineage>
</organism>